<gene>
    <name evidence="2" type="ORF">FSC09_07720</name>
</gene>
<reference evidence="2 3" key="1">
    <citation type="submission" date="2019-09" db="EMBL/GenBank/DDBJ databases">
        <title>Non-baumannii Acinetobacter spp. carrying blaNDM-1 isolated in China.</title>
        <authorList>
            <person name="Cui C."/>
            <person name="Chen C."/>
            <person name="Sun J."/>
            <person name="Liu Y."/>
        </authorList>
    </citation>
    <scope>NUCLEOTIDE SEQUENCE [LARGE SCALE GENOMIC DNA]</scope>
    <source>
        <strain evidence="2 3">B18</strain>
    </source>
</reference>
<dbReference type="PANTHER" id="PTHR30399:SF1">
    <property type="entry name" value="UTP PYROPHOSPHATASE"/>
    <property type="match status" value="1"/>
</dbReference>
<dbReference type="CDD" id="cd07344">
    <property type="entry name" value="M48_yhfN_like"/>
    <property type="match status" value="1"/>
</dbReference>
<dbReference type="Proteomes" id="UP000503440">
    <property type="component" value="Chromosome"/>
</dbReference>
<organism evidence="2 3">
    <name type="scientific">Acinetobacter indicus</name>
    <dbReference type="NCBI Taxonomy" id="756892"/>
    <lineage>
        <taxon>Bacteria</taxon>
        <taxon>Pseudomonadati</taxon>
        <taxon>Pseudomonadota</taxon>
        <taxon>Gammaproteobacteria</taxon>
        <taxon>Moraxellales</taxon>
        <taxon>Moraxellaceae</taxon>
        <taxon>Acinetobacter</taxon>
    </lineage>
</organism>
<feature type="domain" description="YgjP-like metallopeptidase" evidence="1">
    <location>
        <begin position="19"/>
        <end position="217"/>
    </location>
</feature>
<dbReference type="Gene3D" id="3.30.2010.10">
    <property type="entry name" value="Metalloproteases ('zincins'), catalytic domain"/>
    <property type="match status" value="1"/>
</dbReference>
<dbReference type="Pfam" id="PF01863">
    <property type="entry name" value="YgjP-like"/>
    <property type="match status" value="1"/>
</dbReference>
<name>A0A6C0YBL3_9GAMM</name>
<proteinExistence type="predicted"/>
<evidence type="ECO:0000313" key="3">
    <source>
        <dbReference type="Proteomes" id="UP000503440"/>
    </source>
</evidence>
<dbReference type="InterPro" id="IPR053136">
    <property type="entry name" value="UTP_pyrophosphatase-like"/>
</dbReference>
<protein>
    <submittedName>
        <fullName evidence="2">M48 family metallopeptidase</fullName>
    </submittedName>
</protein>
<evidence type="ECO:0000313" key="2">
    <source>
        <dbReference type="EMBL" id="QIC70305.1"/>
    </source>
</evidence>
<evidence type="ECO:0000259" key="1">
    <source>
        <dbReference type="Pfam" id="PF01863"/>
    </source>
</evidence>
<dbReference type="AlphaFoldDB" id="A0A6C0YBL3"/>
<dbReference type="RefSeq" id="WP_016658175.1">
    <property type="nucleotide sequence ID" value="NZ_CP044450.1"/>
</dbReference>
<accession>A0A6C0YBL3</accession>
<dbReference type="InterPro" id="IPR002725">
    <property type="entry name" value="YgjP-like_metallopeptidase"/>
</dbReference>
<sequence length="226" mass="26729">MTLSDLPEIQITRNVRATRLRLRVDGQQIKVTAPVFCSNRQIQKFIADAESWLLKTWQAQQAQLQRVDQSLPAELQLFNLNTPIQISYQSQKQNFIWDESALRLWISDRHSEAYLKTFIIAYAKQHLPLYLEQLSLDTGLNFNGCNIRQPKTRWGSCSARHDIMLNSALVLMPEAICRYVCVHELAHTRHFDHSPRFWAEVARHDPEFQQHRQFLKRFQLPYWWLG</sequence>
<dbReference type="EMBL" id="CP044455">
    <property type="protein sequence ID" value="QIC70305.1"/>
    <property type="molecule type" value="Genomic_DNA"/>
</dbReference>
<dbReference type="PANTHER" id="PTHR30399">
    <property type="entry name" value="UNCHARACTERIZED PROTEIN YGJP"/>
    <property type="match status" value="1"/>
</dbReference>